<dbReference type="EMBL" id="JAIQCV010000008">
    <property type="protein sequence ID" value="KAH1075105.1"/>
    <property type="molecule type" value="Genomic_DNA"/>
</dbReference>
<dbReference type="PROSITE" id="PS00316">
    <property type="entry name" value="THAUMATIN_1"/>
    <property type="match status" value="2"/>
</dbReference>
<dbReference type="AlphaFoldDB" id="A0A9D3ZXY9"/>
<dbReference type="FunFam" id="2.60.110.10:FF:000003">
    <property type="entry name" value="Thaumatin I"/>
    <property type="match status" value="2"/>
</dbReference>
<dbReference type="PROSITE" id="PS51367">
    <property type="entry name" value="THAUMATIN_2"/>
    <property type="match status" value="2"/>
</dbReference>
<gene>
    <name evidence="5" type="ORF">J1N35_027433</name>
</gene>
<dbReference type="SMART" id="SM00205">
    <property type="entry name" value="THN"/>
    <property type="match status" value="2"/>
</dbReference>
<dbReference type="Gene3D" id="2.60.110.10">
    <property type="entry name" value="Thaumatin"/>
    <property type="match status" value="2"/>
</dbReference>
<evidence type="ECO:0008006" key="7">
    <source>
        <dbReference type="Google" id="ProtNLM"/>
    </source>
</evidence>
<evidence type="ECO:0000256" key="1">
    <source>
        <dbReference type="ARBA" id="ARBA00010607"/>
    </source>
</evidence>
<keyword evidence="6" id="KW-1185">Reference proteome</keyword>
<keyword evidence="4" id="KW-0732">Signal</keyword>
<feature type="transmembrane region" description="Helical" evidence="3">
    <location>
        <begin position="233"/>
        <end position="252"/>
    </location>
</feature>
<comment type="similarity">
    <text evidence="1">Belongs to the thaumatin family.</text>
</comment>
<evidence type="ECO:0000256" key="4">
    <source>
        <dbReference type="SAM" id="SignalP"/>
    </source>
</evidence>
<evidence type="ECO:0000313" key="6">
    <source>
        <dbReference type="Proteomes" id="UP000828251"/>
    </source>
</evidence>
<name>A0A9D3ZXY9_9ROSI</name>
<dbReference type="Proteomes" id="UP000828251">
    <property type="component" value="Unassembled WGS sequence"/>
</dbReference>
<evidence type="ECO:0000313" key="5">
    <source>
        <dbReference type="EMBL" id="KAH1075105.1"/>
    </source>
</evidence>
<dbReference type="Pfam" id="PF00314">
    <property type="entry name" value="Thaumatin"/>
    <property type="match status" value="2"/>
</dbReference>
<dbReference type="PANTHER" id="PTHR31048">
    <property type="entry name" value="OS03G0233200 PROTEIN"/>
    <property type="match status" value="1"/>
</dbReference>
<comment type="caution">
    <text evidence="5">The sequence shown here is derived from an EMBL/GenBank/DDBJ whole genome shotgun (WGS) entry which is preliminary data.</text>
</comment>
<accession>A0A9D3ZXY9</accession>
<feature type="chain" id="PRO_5039380215" description="Thaumatin-like protein" evidence="4">
    <location>
        <begin position="26"/>
        <end position="469"/>
    </location>
</feature>
<keyword evidence="3" id="KW-0472">Membrane</keyword>
<dbReference type="InterPro" id="IPR001938">
    <property type="entry name" value="Thaumatin"/>
</dbReference>
<protein>
    <recommendedName>
        <fullName evidence="7">Thaumatin-like protein</fullName>
    </recommendedName>
</protein>
<reference evidence="5 6" key="1">
    <citation type="journal article" date="2021" name="Plant Biotechnol. J.">
        <title>Multi-omics assisted identification of the key and species-specific regulatory components of drought-tolerant mechanisms in Gossypium stocksii.</title>
        <authorList>
            <person name="Yu D."/>
            <person name="Ke L."/>
            <person name="Zhang D."/>
            <person name="Wu Y."/>
            <person name="Sun Y."/>
            <person name="Mei J."/>
            <person name="Sun J."/>
            <person name="Sun Y."/>
        </authorList>
    </citation>
    <scope>NUCLEOTIDE SEQUENCE [LARGE SCALE GENOMIC DNA]</scope>
    <source>
        <strain evidence="6">cv. E1</strain>
        <tissue evidence="5">Leaf</tissue>
    </source>
</reference>
<organism evidence="5 6">
    <name type="scientific">Gossypium stocksii</name>
    <dbReference type="NCBI Taxonomy" id="47602"/>
    <lineage>
        <taxon>Eukaryota</taxon>
        <taxon>Viridiplantae</taxon>
        <taxon>Streptophyta</taxon>
        <taxon>Embryophyta</taxon>
        <taxon>Tracheophyta</taxon>
        <taxon>Spermatophyta</taxon>
        <taxon>Magnoliopsida</taxon>
        <taxon>eudicotyledons</taxon>
        <taxon>Gunneridae</taxon>
        <taxon>Pentapetalae</taxon>
        <taxon>rosids</taxon>
        <taxon>malvids</taxon>
        <taxon>Malvales</taxon>
        <taxon>Malvaceae</taxon>
        <taxon>Malvoideae</taxon>
        <taxon>Gossypium</taxon>
    </lineage>
</organism>
<dbReference type="OrthoDB" id="430315at2759"/>
<feature type="signal peptide" evidence="4">
    <location>
        <begin position="1"/>
        <end position="25"/>
    </location>
</feature>
<evidence type="ECO:0000256" key="2">
    <source>
        <dbReference type="ARBA" id="ARBA00023157"/>
    </source>
</evidence>
<sequence length="469" mass="50827">MMSFRNISMYYFVCVAVHGITLANAATFSIQNNCPYTVWAAAAPGGGRQLDHGQVWDLNVSSGVGGARIWARTGCEFNENGQGKCQTGDCVGLLQCQGYGLPPNTLAEYTLNQFDGMDFFDISLVDGFNIPMEFSPTSGGCNSGIKCTSQIVGQCPSELQTPGRCNNPCTVFKTDEYCCNSGKCGPTNFSSFFKERCPDAYSYPKDDETSTFTCPTATNYKLAKMKLESLSPFFFPFVALCFTVATAATFTIRNNCSYTVWAAAVAASGGGGGGKRLESGATWNLNVKPGTRGARIWARTNCQFDEAGRGRCKTGDCGGRLKCKAYGKPPNTLAEFALNQYKNLDFFHISLVDGFNAPMEFSPTSGLCKKGIQCTADIVRQCPKELKAPGGCNNPCTVFKTQQYCCYYGKCGPTDFSEFFKARCPNAYTYPRDDPSSTVTCPGGTNYKVVFCPIGSPHLEMVASMSQEE</sequence>
<keyword evidence="3" id="KW-0812">Transmembrane</keyword>
<dbReference type="InterPro" id="IPR017949">
    <property type="entry name" value="Thaumatin_CS"/>
</dbReference>
<evidence type="ECO:0000256" key="3">
    <source>
        <dbReference type="SAM" id="Phobius"/>
    </source>
</evidence>
<dbReference type="SUPFAM" id="SSF49870">
    <property type="entry name" value="Osmotin, thaumatin-like protein"/>
    <property type="match status" value="2"/>
</dbReference>
<dbReference type="InterPro" id="IPR037176">
    <property type="entry name" value="Osmotin/thaumatin-like_sf"/>
</dbReference>
<keyword evidence="2" id="KW-1015">Disulfide bond</keyword>
<keyword evidence="3" id="KW-1133">Transmembrane helix</keyword>
<proteinExistence type="inferred from homology"/>
<dbReference type="PRINTS" id="PR00347">
    <property type="entry name" value="THAUMATIN"/>
</dbReference>